<sequence>MCRWGCVYNDTTYMCRFCGTRFCNDCLKGEFYGLMKEASHCRQCNQVQCLGRRVEYVAGKGPSAEAKEKYAAWKEKQ</sequence>
<dbReference type="InParanoid" id="F6RWA9"/>
<accession>F6RWA9</accession>
<dbReference type="HOGENOM" id="CLU_2644279_0_0_1"/>
<name>F6RWA9_CIOIN</name>
<evidence type="ECO:0000313" key="1">
    <source>
        <dbReference type="Ensembl" id="ENSCINP00000027759.2"/>
    </source>
</evidence>
<protein>
    <submittedName>
        <fullName evidence="1">Uncharacterized protein</fullName>
    </submittedName>
</protein>
<keyword evidence="2" id="KW-1185">Reference proteome</keyword>
<dbReference type="OMA" id="GTRFCND"/>
<dbReference type="Ensembl" id="ENSCINT00000028005.2">
    <property type="protein sequence ID" value="ENSCINP00000027759.2"/>
    <property type="gene ID" value="ENSCING00000015808.2"/>
</dbReference>
<proteinExistence type="predicted"/>
<organism evidence="1 2">
    <name type="scientific">Ciona intestinalis</name>
    <name type="common">Transparent sea squirt</name>
    <name type="synonym">Ascidia intestinalis</name>
    <dbReference type="NCBI Taxonomy" id="7719"/>
    <lineage>
        <taxon>Eukaryota</taxon>
        <taxon>Metazoa</taxon>
        <taxon>Chordata</taxon>
        <taxon>Tunicata</taxon>
        <taxon>Ascidiacea</taxon>
        <taxon>Phlebobranchia</taxon>
        <taxon>Cionidae</taxon>
        <taxon>Ciona</taxon>
    </lineage>
</organism>
<reference evidence="1" key="3">
    <citation type="submission" date="2025-09" db="UniProtKB">
        <authorList>
            <consortium name="Ensembl"/>
        </authorList>
    </citation>
    <scope>IDENTIFICATION</scope>
</reference>
<reference evidence="2" key="1">
    <citation type="journal article" date="2002" name="Science">
        <title>The draft genome of Ciona intestinalis: insights into chordate and vertebrate origins.</title>
        <authorList>
            <person name="Dehal P."/>
            <person name="Satou Y."/>
            <person name="Campbell R.K."/>
            <person name="Chapman J."/>
            <person name="Degnan B."/>
            <person name="De Tomaso A."/>
            <person name="Davidson B."/>
            <person name="Di Gregorio A."/>
            <person name="Gelpke M."/>
            <person name="Goodstein D.M."/>
            <person name="Harafuji N."/>
            <person name="Hastings K.E."/>
            <person name="Ho I."/>
            <person name="Hotta K."/>
            <person name="Huang W."/>
            <person name="Kawashima T."/>
            <person name="Lemaire P."/>
            <person name="Martinez D."/>
            <person name="Meinertzhagen I.A."/>
            <person name="Necula S."/>
            <person name="Nonaka M."/>
            <person name="Putnam N."/>
            <person name="Rash S."/>
            <person name="Saiga H."/>
            <person name="Satake M."/>
            <person name="Terry A."/>
            <person name="Yamada L."/>
            <person name="Wang H.G."/>
            <person name="Awazu S."/>
            <person name="Azumi K."/>
            <person name="Boore J."/>
            <person name="Branno M."/>
            <person name="Chin-Bow S."/>
            <person name="DeSantis R."/>
            <person name="Doyle S."/>
            <person name="Francino P."/>
            <person name="Keys D.N."/>
            <person name="Haga S."/>
            <person name="Hayashi H."/>
            <person name="Hino K."/>
            <person name="Imai K.S."/>
            <person name="Inaba K."/>
            <person name="Kano S."/>
            <person name="Kobayashi K."/>
            <person name="Kobayashi M."/>
            <person name="Lee B.I."/>
            <person name="Makabe K.W."/>
            <person name="Manohar C."/>
            <person name="Matassi G."/>
            <person name="Medina M."/>
            <person name="Mochizuki Y."/>
            <person name="Mount S."/>
            <person name="Morishita T."/>
            <person name="Miura S."/>
            <person name="Nakayama A."/>
            <person name="Nishizaka S."/>
            <person name="Nomoto H."/>
            <person name="Ohta F."/>
            <person name="Oishi K."/>
            <person name="Rigoutsos I."/>
            <person name="Sano M."/>
            <person name="Sasaki A."/>
            <person name="Sasakura Y."/>
            <person name="Shoguchi E."/>
            <person name="Shin-i T."/>
            <person name="Spagnuolo A."/>
            <person name="Stainier D."/>
            <person name="Suzuki M.M."/>
            <person name="Tassy O."/>
            <person name="Takatori N."/>
            <person name="Tokuoka M."/>
            <person name="Yagi K."/>
            <person name="Yoshizaki F."/>
            <person name="Wada S."/>
            <person name="Zhang C."/>
            <person name="Hyatt P.D."/>
            <person name="Larimer F."/>
            <person name="Detter C."/>
            <person name="Doggett N."/>
            <person name="Glavina T."/>
            <person name="Hawkins T."/>
            <person name="Richardson P."/>
            <person name="Lucas S."/>
            <person name="Kohara Y."/>
            <person name="Levine M."/>
            <person name="Satoh N."/>
            <person name="Rokhsar D.S."/>
        </authorList>
    </citation>
    <scope>NUCLEOTIDE SEQUENCE [LARGE SCALE GENOMIC DNA]</scope>
</reference>
<dbReference type="AlphaFoldDB" id="F6RWA9"/>
<evidence type="ECO:0000313" key="2">
    <source>
        <dbReference type="Proteomes" id="UP000008144"/>
    </source>
</evidence>
<dbReference type="Proteomes" id="UP000008144">
    <property type="component" value="Unassembled WGS sequence"/>
</dbReference>
<reference evidence="1" key="2">
    <citation type="submission" date="2025-08" db="UniProtKB">
        <authorList>
            <consortium name="Ensembl"/>
        </authorList>
    </citation>
    <scope>IDENTIFICATION</scope>
</reference>